<gene>
    <name evidence="1" type="ORF">FB556_0018</name>
</gene>
<sequence length="40" mass="4474">MGGEVRFPTYTFFRTGEDRGLHVTWGVPQCAHGTNYVTGK</sequence>
<protein>
    <submittedName>
        <fullName evidence="1">Uncharacterized protein</fullName>
    </submittedName>
</protein>
<name>A0A543ALX2_9MICC</name>
<accession>A0A543ALX2</accession>
<evidence type="ECO:0000313" key="1">
    <source>
        <dbReference type="EMBL" id="TQL73580.1"/>
    </source>
</evidence>
<dbReference type="EMBL" id="VFOU01000001">
    <property type="protein sequence ID" value="TQL73580.1"/>
    <property type="molecule type" value="Genomic_DNA"/>
</dbReference>
<proteinExistence type="predicted"/>
<organism evidence="1 2">
    <name type="scientific">Enteractinococcus coprophilus</name>
    <dbReference type="NCBI Taxonomy" id="1027633"/>
    <lineage>
        <taxon>Bacteria</taxon>
        <taxon>Bacillati</taxon>
        <taxon>Actinomycetota</taxon>
        <taxon>Actinomycetes</taxon>
        <taxon>Micrococcales</taxon>
        <taxon>Micrococcaceae</taxon>
    </lineage>
</organism>
<reference evidence="1 2" key="1">
    <citation type="submission" date="2019-06" db="EMBL/GenBank/DDBJ databases">
        <title>Sequencing the genomes of 1000 actinobacteria strains.</title>
        <authorList>
            <person name="Klenk H.-P."/>
        </authorList>
    </citation>
    <scope>NUCLEOTIDE SEQUENCE [LARGE SCALE GENOMIC DNA]</scope>
    <source>
        <strain evidence="1 2">DSM 24083</strain>
    </source>
</reference>
<dbReference type="Proteomes" id="UP000319746">
    <property type="component" value="Unassembled WGS sequence"/>
</dbReference>
<comment type="caution">
    <text evidence="1">The sequence shown here is derived from an EMBL/GenBank/DDBJ whole genome shotgun (WGS) entry which is preliminary data.</text>
</comment>
<evidence type="ECO:0000313" key="2">
    <source>
        <dbReference type="Proteomes" id="UP000319746"/>
    </source>
</evidence>
<dbReference type="AlphaFoldDB" id="A0A543ALX2"/>
<keyword evidence="2" id="KW-1185">Reference proteome</keyword>